<evidence type="ECO:0000256" key="7">
    <source>
        <dbReference type="ARBA" id="ARBA00023170"/>
    </source>
</evidence>
<dbReference type="OrthoDB" id="206948at2759"/>
<organism evidence="12 13">
    <name type="scientific">Seminavis robusta</name>
    <dbReference type="NCBI Taxonomy" id="568900"/>
    <lineage>
        <taxon>Eukaryota</taxon>
        <taxon>Sar</taxon>
        <taxon>Stramenopiles</taxon>
        <taxon>Ochrophyta</taxon>
        <taxon>Bacillariophyta</taxon>
        <taxon>Bacillariophyceae</taxon>
        <taxon>Bacillariophycidae</taxon>
        <taxon>Naviculales</taxon>
        <taxon>Naviculaceae</taxon>
        <taxon>Seminavis</taxon>
    </lineage>
</organism>
<feature type="transmembrane region" description="Helical" evidence="11">
    <location>
        <begin position="484"/>
        <end position="507"/>
    </location>
</feature>
<dbReference type="InterPro" id="IPR001611">
    <property type="entry name" value="Leu-rich_rpt"/>
</dbReference>
<keyword evidence="3 11" id="KW-0812">Transmembrane</keyword>
<keyword evidence="2" id="KW-1003">Cell membrane</keyword>
<evidence type="ECO:0000256" key="2">
    <source>
        <dbReference type="ARBA" id="ARBA00022475"/>
    </source>
</evidence>
<dbReference type="Proteomes" id="UP001153069">
    <property type="component" value="Unassembled WGS sequence"/>
</dbReference>
<keyword evidence="8" id="KW-0325">Glycoprotein</keyword>
<keyword evidence="4" id="KW-0732">Signal</keyword>
<gene>
    <name evidence="12" type="ORF">SEMRO_50_G029140.1</name>
</gene>
<evidence type="ECO:0000256" key="1">
    <source>
        <dbReference type="ARBA" id="ARBA00004236"/>
    </source>
</evidence>
<evidence type="ECO:0000256" key="5">
    <source>
        <dbReference type="ARBA" id="ARBA00022989"/>
    </source>
</evidence>
<dbReference type="Gene3D" id="3.80.10.10">
    <property type="entry name" value="Ribonuclease Inhibitor"/>
    <property type="match status" value="1"/>
</dbReference>
<evidence type="ECO:0000313" key="13">
    <source>
        <dbReference type="Proteomes" id="UP001153069"/>
    </source>
</evidence>
<dbReference type="SUPFAM" id="SSF52058">
    <property type="entry name" value="L domain-like"/>
    <property type="match status" value="1"/>
</dbReference>
<dbReference type="PANTHER" id="PTHR48052:SF94">
    <property type="entry name" value="LEUCINE-RICH REPEAT-CONTAINING N-TERMINAL PLANT-TYPE DOMAIN-CONTAINING PROTEIN"/>
    <property type="match status" value="1"/>
</dbReference>
<sequence length="851" mass="92522">MSLGGREVPQQVNPDEQTFVSGLTITQDLHVFGPSLYPSLDREGGPQEQGTQNQDHVTNKPVTSTSSGHERERPTELQVGAPQVDGDHRTYGPNAEKKMKDEKQKIAGVSVGVGLPTRLDVSKQGMGVDSMPAKQVAKITAADVASEHHILAMACSSTTKRTSMISPRKLGIEEIKISGMDSKPAAKTKATVQGLVAESLEGMENTLQVKGFLHRERSLAMRGVVEQGGAANVELLQNTSHSVETKDGKVGFGVTATDTMEATAVNSNGQVIARFDPAGTPGAYAVQKNPSTQADTVENCKRKRTVVHERNATERVGQAESPLKRAMNVAESTHVFNPLDGLMPIPRTAATKLEQANTVRPGAYSATPGIELQRAATLNRSLVGAPSSSDFTVGSGDDDDHDHELPFPSSSITRGTIDDYATSCHVDMDALEVHQAPDPDLHVEEAEIVPESTDVDLHEQTPGLQEEAIMGKIMTEPQTPNHNIPYLVLLIGVVLGAAVVLLVVVLLGNGNNQATQESGMVQDVPMNATAHGIDTLEPIILPPFQEGLPQRVLDSLQDPNTPFYRANRWVIRDPYVDTYPPMRQTQRFYMAMYYYAMAGEYWLNNEGWLDYGVPECDWWTQKDPKYNEFDNLSACDEDGNLVKFNLAGNNLTGLFPVVNKFISTIRTFNMEDNFFSGDVPASAEMPELDVFIMANNKLDGRLLVDGGFVTFKQRIIKTNGNQLFGQAGPIFQYLPLLEHLDSTSNRFDGPILGLAHAANLKQLRNGDNLFTGAIPSEIGLLHEKLEEVDFGGNPMSGGLPSELGLLTKLTKLNISHTSFSGKIPQGLCELVLVGQLELIANCSQVECCSFR</sequence>
<evidence type="ECO:0000256" key="6">
    <source>
        <dbReference type="ARBA" id="ARBA00023136"/>
    </source>
</evidence>
<evidence type="ECO:0000256" key="4">
    <source>
        <dbReference type="ARBA" id="ARBA00022729"/>
    </source>
</evidence>
<feature type="region of interest" description="Disordered" evidence="10">
    <location>
        <begin position="389"/>
        <end position="414"/>
    </location>
</feature>
<comment type="caution">
    <text evidence="12">The sequence shown here is derived from an EMBL/GenBank/DDBJ whole genome shotgun (WGS) entry which is preliminary data.</text>
</comment>
<evidence type="ECO:0000313" key="12">
    <source>
        <dbReference type="EMBL" id="CAB9498996.1"/>
    </source>
</evidence>
<keyword evidence="5 11" id="KW-1133">Transmembrane helix</keyword>
<feature type="compositionally biased region" description="Basic and acidic residues" evidence="10">
    <location>
        <begin position="85"/>
        <end position="101"/>
    </location>
</feature>
<dbReference type="AlphaFoldDB" id="A0A9N8DBV1"/>
<feature type="compositionally biased region" description="Polar residues" evidence="10">
    <location>
        <begin position="48"/>
        <end position="67"/>
    </location>
</feature>
<keyword evidence="6 11" id="KW-0472">Membrane</keyword>
<feature type="region of interest" description="Disordered" evidence="10">
    <location>
        <begin position="34"/>
        <end position="101"/>
    </location>
</feature>
<dbReference type="InterPro" id="IPR032675">
    <property type="entry name" value="LRR_dom_sf"/>
</dbReference>
<evidence type="ECO:0000256" key="3">
    <source>
        <dbReference type="ARBA" id="ARBA00022692"/>
    </source>
</evidence>
<dbReference type="GO" id="GO:0012505">
    <property type="term" value="C:endomembrane system"/>
    <property type="evidence" value="ECO:0007669"/>
    <property type="project" value="UniProtKB-SubCell"/>
</dbReference>
<evidence type="ECO:0000256" key="11">
    <source>
        <dbReference type="SAM" id="Phobius"/>
    </source>
</evidence>
<proteinExistence type="predicted"/>
<dbReference type="EMBL" id="CAICTM010000050">
    <property type="protein sequence ID" value="CAB9498996.1"/>
    <property type="molecule type" value="Genomic_DNA"/>
</dbReference>
<evidence type="ECO:0000256" key="8">
    <source>
        <dbReference type="ARBA" id="ARBA00023180"/>
    </source>
</evidence>
<dbReference type="Pfam" id="PF00560">
    <property type="entry name" value="LRR_1"/>
    <property type="match status" value="1"/>
</dbReference>
<protein>
    <submittedName>
        <fullName evidence="12">Leucine Rich Repeat</fullName>
    </submittedName>
</protein>
<dbReference type="PANTHER" id="PTHR48052">
    <property type="entry name" value="UNNAMED PRODUCT"/>
    <property type="match status" value="1"/>
</dbReference>
<keyword evidence="13" id="KW-1185">Reference proteome</keyword>
<accession>A0A9N8DBV1</accession>
<evidence type="ECO:0000256" key="9">
    <source>
        <dbReference type="ARBA" id="ARBA00037847"/>
    </source>
</evidence>
<dbReference type="GO" id="GO:0005886">
    <property type="term" value="C:plasma membrane"/>
    <property type="evidence" value="ECO:0007669"/>
    <property type="project" value="UniProtKB-SubCell"/>
</dbReference>
<comment type="subcellular location">
    <subcellularLocation>
        <location evidence="1">Cell membrane</location>
    </subcellularLocation>
    <subcellularLocation>
        <location evidence="9">Endomembrane system</location>
        <topology evidence="9">Single-pass membrane protein</topology>
    </subcellularLocation>
</comment>
<name>A0A9N8DBV1_9STRA</name>
<keyword evidence="7" id="KW-0675">Receptor</keyword>
<evidence type="ECO:0000256" key="10">
    <source>
        <dbReference type="SAM" id="MobiDB-lite"/>
    </source>
</evidence>
<reference evidence="12" key="1">
    <citation type="submission" date="2020-06" db="EMBL/GenBank/DDBJ databases">
        <authorList>
            <consortium name="Plant Systems Biology data submission"/>
        </authorList>
    </citation>
    <scope>NUCLEOTIDE SEQUENCE</scope>
    <source>
        <strain evidence="12">D6</strain>
    </source>
</reference>